<keyword evidence="1" id="KW-0472">Membrane</keyword>
<proteinExistence type="predicted"/>
<evidence type="ECO:0000256" key="1">
    <source>
        <dbReference type="SAM" id="Phobius"/>
    </source>
</evidence>
<dbReference type="OrthoDB" id="5785537at2"/>
<feature type="transmembrane region" description="Helical" evidence="1">
    <location>
        <begin position="36"/>
        <end position="57"/>
    </location>
</feature>
<dbReference type="KEGG" id="ccah:DWG20_08140"/>
<evidence type="ECO:0000313" key="2">
    <source>
        <dbReference type="EMBL" id="AXK40850.1"/>
    </source>
</evidence>
<keyword evidence="1" id="KW-1133">Transmembrane helix</keyword>
<dbReference type="Proteomes" id="UP000254537">
    <property type="component" value="Chromosome"/>
</dbReference>
<dbReference type="PIRSF" id="PIRSF019883">
    <property type="entry name" value="UCP019883"/>
    <property type="match status" value="1"/>
</dbReference>
<reference evidence="2 3" key="1">
    <citation type="submission" date="2018-07" db="EMBL/GenBank/DDBJ databases">
        <title>Crenobacter cavernae sp. nov., isolated from a karst cave.</title>
        <authorList>
            <person name="Zhu H."/>
        </authorList>
    </citation>
    <scope>NUCLEOTIDE SEQUENCE [LARGE SCALE GENOMIC DNA]</scope>
    <source>
        <strain evidence="2 3">K1W11S-77</strain>
    </source>
</reference>
<dbReference type="AlphaFoldDB" id="A0A345YA98"/>
<sequence length="98" mass="11099">MQASVATLLIVAVLAANLPFLTESFAGVAKLKNKHFGWHLLELAVLYALVGLFARLLEGRSAPVHPQNWQFYVTTLALFLVFAFPGFVYRYFWRKRGV</sequence>
<keyword evidence="1" id="KW-0812">Transmembrane</keyword>
<dbReference type="RefSeq" id="WP_115434767.1">
    <property type="nucleotide sequence ID" value="NZ_CP031337.1"/>
</dbReference>
<dbReference type="EMBL" id="CP031337">
    <property type="protein sequence ID" value="AXK40850.1"/>
    <property type="molecule type" value="Genomic_DNA"/>
</dbReference>
<gene>
    <name evidence="2" type="ORF">DWG20_08140</name>
</gene>
<protein>
    <submittedName>
        <fullName evidence="2">DUF2818 family protein</fullName>
    </submittedName>
</protein>
<dbReference type="InterPro" id="IPR016768">
    <property type="entry name" value="UCP019883"/>
</dbReference>
<dbReference type="Pfam" id="PF10993">
    <property type="entry name" value="DUF2818"/>
    <property type="match status" value="1"/>
</dbReference>
<feature type="transmembrane region" description="Helical" evidence="1">
    <location>
        <begin position="69"/>
        <end position="92"/>
    </location>
</feature>
<accession>A0A345YA98</accession>
<name>A0A345YA98_9NEIS</name>
<organism evidence="2 3">
    <name type="scientific">Crenobacter cavernae</name>
    <dbReference type="NCBI Taxonomy" id="2290923"/>
    <lineage>
        <taxon>Bacteria</taxon>
        <taxon>Pseudomonadati</taxon>
        <taxon>Pseudomonadota</taxon>
        <taxon>Betaproteobacteria</taxon>
        <taxon>Neisseriales</taxon>
        <taxon>Neisseriaceae</taxon>
        <taxon>Crenobacter</taxon>
    </lineage>
</organism>
<evidence type="ECO:0000313" key="3">
    <source>
        <dbReference type="Proteomes" id="UP000254537"/>
    </source>
</evidence>